<evidence type="ECO:0000256" key="3">
    <source>
        <dbReference type="ARBA" id="ARBA00010136"/>
    </source>
</evidence>
<keyword evidence="13" id="KW-0472">Membrane</keyword>
<dbReference type="Gene3D" id="1.25.50.20">
    <property type="match status" value="1"/>
</dbReference>
<keyword evidence="15" id="KW-0325">Glycoprotein</keyword>
<evidence type="ECO:0000256" key="4">
    <source>
        <dbReference type="ARBA" id="ARBA00022438"/>
    </source>
</evidence>
<dbReference type="EMBL" id="NEDP02001484">
    <property type="protein sequence ID" value="OWF53188.1"/>
    <property type="molecule type" value="Genomic_DNA"/>
</dbReference>
<evidence type="ECO:0000256" key="12">
    <source>
        <dbReference type="ARBA" id="ARBA00023049"/>
    </source>
</evidence>
<comment type="cofactor">
    <cofactor evidence="1">
        <name>Zn(2+)</name>
        <dbReference type="ChEBI" id="CHEBI:29105"/>
    </cofactor>
</comment>
<dbReference type="GO" id="GO:0042277">
    <property type="term" value="F:peptide binding"/>
    <property type="evidence" value="ECO:0007669"/>
    <property type="project" value="TreeGrafter"/>
</dbReference>
<evidence type="ECO:0000256" key="1">
    <source>
        <dbReference type="ARBA" id="ARBA00001947"/>
    </source>
</evidence>
<gene>
    <name evidence="18" type="ORF">KP79_PYT00488</name>
</gene>
<comment type="caution">
    <text evidence="18">The sequence shown here is derived from an EMBL/GenBank/DDBJ whole genome shotgun (WGS) entry which is preliminary data.</text>
</comment>
<dbReference type="Pfam" id="PF11838">
    <property type="entry name" value="ERAP1_C"/>
    <property type="match status" value="1"/>
</dbReference>
<dbReference type="GO" id="GO:0043171">
    <property type="term" value="P:peptide catabolic process"/>
    <property type="evidence" value="ECO:0007669"/>
    <property type="project" value="TreeGrafter"/>
</dbReference>
<keyword evidence="6" id="KW-0645">Protease</keyword>
<evidence type="ECO:0000256" key="2">
    <source>
        <dbReference type="ARBA" id="ARBA00004401"/>
    </source>
</evidence>
<accession>A0A210QWR7</accession>
<dbReference type="Gene3D" id="1.10.390.10">
    <property type="entry name" value="Neutral Protease Domain 2"/>
    <property type="match status" value="1"/>
</dbReference>
<dbReference type="GO" id="GO:0005737">
    <property type="term" value="C:cytoplasm"/>
    <property type="evidence" value="ECO:0007669"/>
    <property type="project" value="TreeGrafter"/>
</dbReference>
<comment type="subcellular location">
    <subcellularLocation>
        <location evidence="2">Cell membrane</location>
        <topology evidence="2">Single-pass type II membrane protein</topology>
    </subcellularLocation>
</comment>
<dbReference type="GO" id="GO:0008270">
    <property type="term" value="F:zinc ion binding"/>
    <property type="evidence" value="ECO:0007669"/>
    <property type="project" value="TreeGrafter"/>
</dbReference>
<evidence type="ECO:0000256" key="14">
    <source>
        <dbReference type="ARBA" id="ARBA00023157"/>
    </source>
</evidence>
<organism evidence="18 19">
    <name type="scientific">Mizuhopecten yessoensis</name>
    <name type="common">Japanese scallop</name>
    <name type="synonym">Patinopecten yessoensis</name>
    <dbReference type="NCBI Taxonomy" id="6573"/>
    <lineage>
        <taxon>Eukaryota</taxon>
        <taxon>Metazoa</taxon>
        <taxon>Spiralia</taxon>
        <taxon>Lophotrochozoa</taxon>
        <taxon>Mollusca</taxon>
        <taxon>Bivalvia</taxon>
        <taxon>Autobranchia</taxon>
        <taxon>Pteriomorphia</taxon>
        <taxon>Pectinida</taxon>
        <taxon>Pectinoidea</taxon>
        <taxon>Pectinidae</taxon>
        <taxon>Mizuhopecten</taxon>
    </lineage>
</organism>
<evidence type="ECO:0000256" key="11">
    <source>
        <dbReference type="ARBA" id="ARBA00022989"/>
    </source>
</evidence>
<comment type="similarity">
    <text evidence="3">Belongs to the peptidase M1 family.</text>
</comment>
<keyword evidence="19" id="KW-1185">Reference proteome</keyword>
<keyword evidence="4 18" id="KW-0031">Aminopeptidase</keyword>
<dbReference type="OrthoDB" id="510539at2759"/>
<keyword evidence="14" id="KW-1015">Disulfide bond</keyword>
<proteinExistence type="inferred from homology"/>
<dbReference type="PANTHER" id="PTHR11533">
    <property type="entry name" value="PROTEASE M1 ZINC METALLOPROTEASE"/>
    <property type="match status" value="1"/>
</dbReference>
<keyword evidence="16" id="KW-0732">Signal</keyword>
<dbReference type="GO" id="GO:0005886">
    <property type="term" value="C:plasma membrane"/>
    <property type="evidence" value="ECO:0007669"/>
    <property type="project" value="UniProtKB-SubCell"/>
</dbReference>
<evidence type="ECO:0000256" key="16">
    <source>
        <dbReference type="SAM" id="SignalP"/>
    </source>
</evidence>
<keyword evidence="10" id="KW-0862">Zinc</keyword>
<evidence type="ECO:0000256" key="6">
    <source>
        <dbReference type="ARBA" id="ARBA00022670"/>
    </source>
</evidence>
<dbReference type="AlphaFoldDB" id="A0A210QWR7"/>
<keyword evidence="8" id="KW-0479">Metal-binding</keyword>
<feature type="signal peptide" evidence="16">
    <location>
        <begin position="1"/>
        <end position="26"/>
    </location>
</feature>
<sequence>MYYGVKLLTLSTVFLLQNYLSSLAYGAAFHNDLWFALGNQSIKENKPRSDVKYIMDTWTLQMNYPLVTVTKNGANGLKATQKRYLIDYNAVDPGTYPSPYNYRWEIPFTYTTSTSPRFDQTDADVKWMRKDSDTIYIDNAVTSSDTWFMANMKQYGYYRVNYDSENWAALVNQLKTDPRVIDPVNRAQIINDAWNLAKSGDLPIETALSTVEYLDMEPEYIVWESAVGELGYVKSMLERTELYGSFSKFMENKVRDPFTRTTLNNTGASHLESYFRATLASQACGYGIDQCVTESRQLFASWLQHPDAPNPIDASLRGTVYCTAIAHGGVEEWDFAYRMFKASNVAGEQSRLMGALACSKETWVLSRYLVYAISPDKIRKQDTTSVISYISNNPIGRALAWDFVRGNWDFLMNEYGGEFFTLGGLVRRVTDDFNTNIDLFQLNNFLEKNPDMGSGTRAFNQAIEKTASNVKWMSENYGKVQAWLRSQGY</sequence>
<dbReference type="GO" id="GO:0070006">
    <property type="term" value="F:metalloaminopeptidase activity"/>
    <property type="evidence" value="ECO:0007669"/>
    <property type="project" value="TreeGrafter"/>
</dbReference>
<reference evidence="18 19" key="1">
    <citation type="journal article" date="2017" name="Nat. Ecol. Evol.">
        <title>Scallop genome provides insights into evolution of bilaterian karyotype and development.</title>
        <authorList>
            <person name="Wang S."/>
            <person name="Zhang J."/>
            <person name="Jiao W."/>
            <person name="Li J."/>
            <person name="Xun X."/>
            <person name="Sun Y."/>
            <person name="Guo X."/>
            <person name="Huan P."/>
            <person name="Dong B."/>
            <person name="Zhang L."/>
            <person name="Hu X."/>
            <person name="Sun X."/>
            <person name="Wang J."/>
            <person name="Zhao C."/>
            <person name="Wang Y."/>
            <person name="Wang D."/>
            <person name="Huang X."/>
            <person name="Wang R."/>
            <person name="Lv J."/>
            <person name="Li Y."/>
            <person name="Zhang Z."/>
            <person name="Liu B."/>
            <person name="Lu W."/>
            <person name="Hui Y."/>
            <person name="Liang J."/>
            <person name="Zhou Z."/>
            <person name="Hou R."/>
            <person name="Li X."/>
            <person name="Liu Y."/>
            <person name="Li H."/>
            <person name="Ning X."/>
            <person name="Lin Y."/>
            <person name="Zhao L."/>
            <person name="Xing Q."/>
            <person name="Dou J."/>
            <person name="Li Y."/>
            <person name="Mao J."/>
            <person name="Guo H."/>
            <person name="Dou H."/>
            <person name="Li T."/>
            <person name="Mu C."/>
            <person name="Jiang W."/>
            <person name="Fu Q."/>
            <person name="Fu X."/>
            <person name="Miao Y."/>
            <person name="Liu J."/>
            <person name="Yu Q."/>
            <person name="Li R."/>
            <person name="Liao H."/>
            <person name="Li X."/>
            <person name="Kong Y."/>
            <person name="Jiang Z."/>
            <person name="Chourrout D."/>
            <person name="Li R."/>
            <person name="Bao Z."/>
        </authorList>
    </citation>
    <scope>NUCLEOTIDE SEQUENCE [LARGE SCALE GENOMIC DNA]</scope>
    <source>
        <strain evidence="18 19">PY_sf001</strain>
    </source>
</reference>
<keyword evidence="12" id="KW-0482">Metalloprotease</keyword>
<feature type="chain" id="PRO_5012510209" evidence="16">
    <location>
        <begin position="27"/>
        <end position="489"/>
    </location>
</feature>
<dbReference type="Proteomes" id="UP000242188">
    <property type="component" value="Unassembled WGS sequence"/>
</dbReference>
<keyword evidence="7" id="KW-0812">Transmembrane</keyword>
<dbReference type="InterPro" id="IPR027268">
    <property type="entry name" value="Peptidase_M4/M1_CTD_sf"/>
</dbReference>
<dbReference type="GO" id="GO:0005615">
    <property type="term" value="C:extracellular space"/>
    <property type="evidence" value="ECO:0007669"/>
    <property type="project" value="TreeGrafter"/>
</dbReference>
<evidence type="ECO:0000256" key="9">
    <source>
        <dbReference type="ARBA" id="ARBA00022801"/>
    </source>
</evidence>
<dbReference type="GO" id="GO:0006508">
    <property type="term" value="P:proteolysis"/>
    <property type="evidence" value="ECO:0007669"/>
    <property type="project" value="UniProtKB-KW"/>
</dbReference>
<evidence type="ECO:0000256" key="5">
    <source>
        <dbReference type="ARBA" id="ARBA00022475"/>
    </source>
</evidence>
<protein>
    <submittedName>
        <fullName evidence="18">Aminopeptidase N</fullName>
    </submittedName>
</protein>
<keyword evidence="11" id="KW-1133">Transmembrane helix</keyword>
<evidence type="ECO:0000259" key="17">
    <source>
        <dbReference type="Pfam" id="PF11838"/>
    </source>
</evidence>
<dbReference type="PANTHER" id="PTHR11533:SF276">
    <property type="entry name" value="GLUTAMYL AMINOPEPTIDASE"/>
    <property type="match status" value="1"/>
</dbReference>
<keyword evidence="9" id="KW-0378">Hydrolase</keyword>
<feature type="domain" description="ERAP1-like C-terminal" evidence="17">
    <location>
        <begin position="147"/>
        <end position="466"/>
    </location>
</feature>
<dbReference type="InterPro" id="IPR050344">
    <property type="entry name" value="Peptidase_M1_aminopeptidases"/>
</dbReference>
<evidence type="ECO:0000313" key="19">
    <source>
        <dbReference type="Proteomes" id="UP000242188"/>
    </source>
</evidence>
<dbReference type="FunFam" id="2.60.40.1910:FF:000003">
    <property type="entry name" value="Aminopeptidase"/>
    <property type="match status" value="1"/>
</dbReference>
<dbReference type="InterPro" id="IPR024571">
    <property type="entry name" value="ERAP1-like_C_dom"/>
</dbReference>
<evidence type="ECO:0000256" key="7">
    <source>
        <dbReference type="ARBA" id="ARBA00022692"/>
    </source>
</evidence>
<dbReference type="Gene3D" id="2.60.40.1910">
    <property type="match status" value="1"/>
</dbReference>
<evidence type="ECO:0000256" key="10">
    <source>
        <dbReference type="ARBA" id="ARBA00022833"/>
    </source>
</evidence>
<evidence type="ECO:0000256" key="15">
    <source>
        <dbReference type="ARBA" id="ARBA00023180"/>
    </source>
</evidence>
<dbReference type="FunFam" id="1.25.50.20:FF:000001">
    <property type="entry name" value="Aminopeptidase"/>
    <property type="match status" value="1"/>
</dbReference>
<keyword evidence="5" id="KW-1003">Cell membrane</keyword>
<evidence type="ECO:0000256" key="13">
    <source>
        <dbReference type="ARBA" id="ARBA00023136"/>
    </source>
</evidence>
<evidence type="ECO:0000256" key="8">
    <source>
        <dbReference type="ARBA" id="ARBA00022723"/>
    </source>
</evidence>
<name>A0A210QWR7_MIZYE</name>
<evidence type="ECO:0000313" key="18">
    <source>
        <dbReference type="EMBL" id="OWF53188.1"/>
    </source>
</evidence>